<feature type="compositionally biased region" description="Low complexity" evidence="5">
    <location>
        <begin position="855"/>
        <end position="874"/>
    </location>
</feature>
<dbReference type="EMBL" id="CAXLJM020000124">
    <property type="protein sequence ID" value="CAL8139244.1"/>
    <property type="molecule type" value="Genomic_DNA"/>
</dbReference>
<dbReference type="SUPFAM" id="SSF54160">
    <property type="entry name" value="Chromo domain-like"/>
    <property type="match status" value="2"/>
</dbReference>
<dbReference type="InterPro" id="IPR048589">
    <property type="entry name" value="SAMD1-like_WH"/>
</dbReference>
<dbReference type="InterPro" id="IPR000953">
    <property type="entry name" value="Chromo/chromo_shadow_dom"/>
</dbReference>
<feature type="compositionally biased region" description="Low complexity" evidence="5">
    <location>
        <begin position="115"/>
        <end position="129"/>
    </location>
</feature>
<dbReference type="CDD" id="cd00024">
    <property type="entry name" value="CD_CSD"/>
    <property type="match status" value="1"/>
</dbReference>
<evidence type="ECO:0000256" key="1">
    <source>
        <dbReference type="ARBA" id="ARBA00004123"/>
    </source>
</evidence>
<dbReference type="PROSITE" id="PS52014">
    <property type="entry name" value="SAMD1_WH"/>
    <property type="match status" value="1"/>
</dbReference>
<feature type="compositionally biased region" description="Polar residues" evidence="5">
    <location>
        <begin position="325"/>
        <end position="334"/>
    </location>
</feature>
<dbReference type="Gene3D" id="2.40.50.40">
    <property type="match status" value="2"/>
</dbReference>
<accession>A0ABP1RYU2</accession>
<feature type="compositionally biased region" description="Low complexity" evidence="5">
    <location>
        <begin position="236"/>
        <end position="255"/>
    </location>
</feature>
<reference evidence="8 9" key="1">
    <citation type="submission" date="2024-08" db="EMBL/GenBank/DDBJ databases">
        <authorList>
            <person name="Cucini C."/>
            <person name="Frati F."/>
        </authorList>
    </citation>
    <scope>NUCLEOTIDE SEQUENCE [LARGE SCALE GENOMIC DNA]</scope>
</reference>
<feature type="region of interest" description="Disordered" evidence="5">
    <location>
        <begin position="723"/>
        <end position="774"/>
    </location>
</feature>
<dbReference type="InterPro" id="IPR023780">
    <property type="entry name" value="Chromo_domain"/>
</dbReference>
<feature type="compositionally biased region" description="Pro residues" evidence="5">
    <location>
        <begin position="760"/>
        <end position="774"/>
    </location>
</feature>
<gene>
    <name evidence="8" type="ORF">ODALV1_LOCUS27747</name>
</gene>
<feature type="compositionally biased region" description="Low complexity" evidence="5">
    <location>
        <begin position="402"/>
        <end position="434"/>
    </location>
</feature>
<evidence type="ECO:0000256" key="3">
    <source>
        <dbReference type="ARBA" id="ARBA00022853"/>
    </source>
</evidence>
<dbReference type="PROSITE" id="PS50013">
    <property type="entry name" value="CHROMO_2"/>
    <property type="match status" value="2"/>
</dbReference>
<feature type="region of interest" description="Disordered" evidence="5">
    <location>
        <begin position="109"/>
        <end position="137"/>
    </location>
</feature>
<dbReference type="Pfam" id="PF00385">
    <property type="entry name" value="Chromo"/>
    <property type="match status" value="1"/>
</dbReference>
<evidence type="ECO:0000256" key="2">
    <source>
        <dbReference type="ARBA" id="ARBA00022553"/>
    </source>
</evidence>
<feature type="compositionally biased region" description="Low complexity" evidence="5">
    <location>
        <begin position="460"/>
        <end position="469"/>
    </location>
</feature>
<proteinExistence type="predicted"/>
<feature type="compositionally biased region" description="Low complexity" evidence="5">
    <location>
        <begin position="606"/>
        <end position="625"/>
    </location>
</feature>
<feature type="compositionally biased region" description="Polar residues" evidence="5">
    <location>
        <begin position="640"/>
        <end position="650"/>
    </location>
</feature>
<dbReference type="SMART" id="SM00298">
    <property type="entry name" value="CHROMO"/>
    <property type="match status" value="1"/>
</dbReference>
<dbReference type="InterPro" id="IPR016197">
    <property type="entry name" value="Chromo-like_dom_sf"/>
</dbReference>
<evidence type="ECO:0000259" key="7">
    <source>
        <dbReference type="PROSITE" id="PS52014"/>
    </source>
</evidence>
<evidence type="ECO:0000256" key="5">
    <source>
        <dbReference type="SAM" id="MobiDB-lite"/>
    </source>
</evidence>
<dbReference type="Pfam" id="PF21524">
    <property type="entry name" value="SAMD1_WH"/>
    <property type="match status" value="1"/>
</dbReference>
<dbReference type="InterPro" id="IPR008251">
    <property type="entry name" value="Chromo_shadow_dom"/>
</dbReference>
<comment type="caution">
    <text evidence="8">The sequence shown here is derived from an EMBL/GenBank/DDBJ whole genome shotgun (WGS) entry which is preliminary data.</text>
</comment>
<feature type="region of interest" description="Disordered" evidence="5">
    <location>
        <begin position="325"/>
        <end position="670"/>
    </location>
</feature>
<feature type="region of interest" description="Disordered" evidence="5">
    <location>
        <begin position="851"/>
        <end position="874"/>
    </location>
</feature>
<feature type="compositionally biased region" description="Low complexity" evidence="5">
    <location>
        <begin position="507"/>
        <end position="528"/>
    </location>
</feature>
<evidence type="ECO:0000256" key="4">
    <source>
        <dbReference type="ARBA" id="ARBA00023242"/>
    </source>
</evidence>
<feature type="compositionally biased region" description="Low complexity" evidence="5">
    <location>
        <begin position="270"/>
        <end position="296"/>
    </location>
</feature>
<sequence length="874" mass="92601">MPTDKEKEVVQWDTWLLEAVRKIRTQKQRPGLDRIYNAVRLLAEKQEQAEHSQKSPIAPIYHVQFNQVKIEQVQRHLDRAVRKGLLLKVYSKGQATYKSVEKSERTLNLAGGGVTSSTSSSSLGASATSDNNGGSASGELSKCILKVIRELSECDAPVPTSSSVTVSSLNNSVSKPTKLGYTFETIEEYVRHSHVIIYPDEREPTFLPNLVRQALAKEVGRGKLELVGGEHYRLPSSGSSSSQGTTTSTSTTSSHGSGGKQHQAKSQNPSATTTSSSSNSNSSWSSSASSKSSKTNAPLGSNTFAGMSTSSSCVNKPVKSATLASSHGISTSSPLIKKDAGKAVKSGGGESATPPPSNSPPRPNLNPDLSEAEEIALVTEQTARAVMLVMKDRKPGEKPPNSSSASSSGGCSPKQKKSTPSPEPVVAVETVEVVKQPSPAHSSGGESCVDEKKAKDDTISSSSGSRRSSLTGDVSYAPSHKNGNGNGTAVIKLMVPVLPGRNGNGSNGNSKGASNKAPIPPSTSSTASQGSKGVTTVVTPAKAPENNNSSTTSLPTTTTTSTAGGAKSISTIASAIMNKKTNNEGEVGGGGGSGKPRSKNKKKNLASSSSSSSSSSSASSPSRASPVDEDNLITNKFVGSKTTARATSSLVKEVEESQVQSEEPEEEIMLEDGEYVIEKLVDKQEDVNGNVYYLVKWQGWSEENNTWELEDKFEEMPDLIQEYENGLNNPNPNETEDLNEPQGTNAASPDPADAMENVPIPFPTASPPPPPPVAEMPVGDKILVGFARGFKPKQILGAMICKGELCFMMEWEGTAMKNLVPAREANVKCPQIVIDWYESKINWNTSRSLHEMLGQPAPNNNNENDNLNPNQQQQ</sequence>
<evidence type="ECO:0000313" key="9">
    <source>
        <dbReference type="Proteomes" id="UP001642540"/>
    </source>
</evidence>
<dbReference type="InterPro" id="IPR051219">
    <property type="entry name" value="Heterochromatin_chromo-domain"/>
</dbReference>
<keyword evidence="4" id="KW-0539">Nucleus</keyword>
<protein>
    <recommendedName>
        <fullName evidence="10">Heterochromatin protein 1</fullName>
    </recommendedName>
</protein>
<evidence type="ECO:0000313" key="8">
    <source>
        <dbReference type="EMBL" id="CAL8139244.1"/>
    </source>
</evidence>
<name>A0ABP1RYU2_9HEXA</name>
<evidence type="ECO:0000259" key="6">
    <source>
        <dbReference type="PROSITE" id="PS50013"/>
    </source>
</evidence>
<keyword evidence="9" id="KW-1185">Reference proteome</keyword>
<organism evidence="8 9">
    <name type="scientific">Orchesella dallaii</name>
    <dbReference type="NCBI Taxonomy" id="48710"/>
    <lineage>
        <taxon>Eukaryota</taxon>
        <taxon>Metazoa</taxon>
        <taxon>Ecdysozoa</taxon>
        <taxon>Arthropoda</taxon>
        <taxon>Hexapoda</taxon>
        <taxon>Collembola</taxon>
        <taxon>Entomobryomorpha</taxon>
        <taxon>Entomobryoidea</taxon>
        <taxon>Orchesellidae</taxon>
        <taxon>Orchesellinae</taxon>
        <taxon>Orchesella</taxon>
    </lineage>
</organism>
<feature type="compositionally biased region" description="Polar residues" evidence="5">
    <location>
        <begin position="529"/>
        <end position="538"/>
    </location>
</feature>
<feature type="domain" description="Chromo" evidence="6">
    <location>
        <begin position="790"/>
        <end position="848"/>
    </location>
</feature>
<feature type="compositionally biased region" description="Basic and acidic residues" evidence="5">
    <location>
        <begin position="449"/>
        <end position="458"/>
    </location>
</feature>
<feature type="domain" description="SAMD1-like winged helix (WH)" evidence="7">
    <location>
        <begin position="4"/>
        <end position="103"/>
    </location>
</feature>
<dbReference type="SMART" id="SM00300">
    <property type="entry name" value="ChSh"/>
    <property type="match status" value="1"/>
</dbReference>
<keyword evidence="3" id="KW-0156">Chromatin regulator</keyword>
<comment type="subcellular location">
    <subcellularLocation>
        <location evidence="1">Nucleus</location>
    </subcellularLocation>
</comment>
<dbReference type="Pfam" id="PF01393">
    <property type="entry name" value="Chromo_shadow"/>
    <property type="match status" value="1"/>
</dbReference>
<feature type="region of interest" description="Disordered" evidence="5">
    <location>
        <begin position="231"/>
        <end position="296"/>
    </location>
</feature>
<feature type="compositionally biased region" description="Pro residues" evidence="5">
    <location>
        <begin position="353"/>
        <end position="364"/>
    </location>
</feature>
<feature type="domain" description="Chromo" evidence="6">
    <location>
        <begin position="675"/>
        <end position="735"/>
    </location>
</feature>
<keyword evidence="2" id="KW-0597">Phosphoprotein</keyword>
<evidence type="ECO:0008006" key="10">
    <source>
        <dbReference type="Google" id="ProtNLM"/>
    </source>
</evidence>
<dbReference type="PANTHER" id="PTHR22812">
    <property type="entry name" value="CHROMOBOX PROTEIN"/>
    <property type="match status" value="1"/>
</dbReference>
<feature type="compositionally biased region" description="Low complexity" evidence="5">
    <location>
        <begin position="549"/>
        <end position="571"/>
    </location>
</feature>
<dbReference type="Proteomes" id="UP001642540">
    <property type="component" value="Unassembled WGS sequence"/>
</dbReference>